<evidence type="ECO:0000313" key="1">
    <source>
        <dbReference type="EMBL" id="GAA0493422.1"/>
    </source>
</evidence>
<organism evidence="1 2">
    <name type="scientific">Pigmentiphaga daeguensis</name>
    <dbReference type="NCBI Taxonomy" id="414049"/>
    <lineage>
        <taxon>Bacteria</taxon>
        <taxon>Pseudomonadati</taxon>
        <taxon>Pseudomonadota</taxon>
        <taxon>Betaproteobacteria</taxon>
        <taxon>Burkholderiales</taxon>
        <taxon>Alcaligenaceae</taxon>
        <taxon>Pigmentiphaga</taxon>
    </lineage>
</organism>
<sequence>MFTPTTCADTCNVISSQESASGPMPFAAPAGPMIDLFGPVPARANLSPRQARELGLMTSGTYGRTGIGSSKSAALQSSLESRLQAALSNLGSTLFTLTWKRWATPLGVSRSRLRASVRRTSATERTGWPTPSANEFAHMDEAKMLARREACKQRTRNGNGFGLTLANAAAFAGWPTPSSAIVDAKPRPPITSDRKPTDPQIGLADVAVHLAGWGTPASRDWHSASGSPEFLADRLEQTRGKPLSEQAFTLLPGPARLTATGQMLTGSCAGMESGGQLSPEHSRWLMGLPSEWDACAPTETASSLRRRKRS</sequence>
<keyword evidence="2" id="KW-1185">Reference proteome</keyword>
<dbReference type="Proteomes" id="UP001501706">
    <property type="component" value="Unassembled WGS sequence"/>
</dbReference>
<proteinExistence type="predicted"/>
<evidence type="ECO:0008006" key="3">
    <source>
        <dbReference type="Google" id="ProtNLM"/>
    </source>
</evidence>
<comment type="caution">
    <text evidence="1">The sequence shown here is derived from an EMBL/GenBank/DDBJ whole genome shotgun (WGS) entry which is preliminary data.</text>
</comment>
<accession>A0ABN1BAH5</accession>
<dbReference type="EMBL" id="BAAAEN010000002">
    <property type="protein sequence ID" value="GAA0493422.1"/>
    <property type="molecule type" value="Genomic_DNA"/>
</dbReference>
<reference evidence="1 2" key="1">
    <citation type="journal article" date="2019" name="Int. J. Syst. Evol. Microbiol.">
        <title>The Global Catalogue of Microorganisms (GCM) 10K type strain sequencing project: providing services to taxonomists for standard genome sequencing and annotation.</title>
        <authorList>
            <consortium name="The Broad Institute Genomics Platform"/>
            <consortium name="The Broad Institute Genome Sequencing Center for Infectious Disease"/>
            <person name="Wu L."/>
            <person name="Ma J."/>
        </authorList>
    </citation>
    <scope>NUCLEOTIDE SEQUENCE [LARGE SCALE GENOMIC DNA]</scope>
    <source>
        <strain evidence="1 2">JCM 14330</strain>
    </source>
</reference>
<protein>
    <recommendedName>
        <fullName evidence="3">Methyltransferase</fullName>
    </recommendedName>
</protein>
<evidence type="ECO:0000313" key="2">
    <source>
        <dbReference type="Proteomes" id="UP001501706"/>
    </source>
</evidence>
<name>A0ABN1BAH5_9BURK</name>
<gene>
    <name evidence="1" type="ORF">GCM10009097_06560</name>
</gene>